<dbReference type="Gene3D" id="2.130.10.10">
    <property type="entry name" value="YVTN repeat-like/Quinoprotein amine dehydrogenase"/>
    <property type="match status" value="1"/>
</dbReference>
<dbReference type="CDD" id="cd00200">
    <property type="entry name" value="WD40"/>
    <property type="match status" value="1"/>
</dbReference>
<evidence type="ECO:0000313" key="8">
    <source>
        <dbReference type="Proteomes" id="UP000318538"/>
    </source>
</evidence>
<feature type="chain" id="PRO_5022037750" evidence="5">
    <location>
        <begin position="33"/>
        <end position="947"/>
    </location>
</feature>
<keyword evidence="5" id="KW-0732">Signal</keyword>
<dbReference type="Pfam" id="PF07635">
    <property type="entry name" value="PSCyt1"/>
    <property type="match status" value="1"/>
</dbReference>
<dbReference type="PROSITE" id="PS50294">
    <property type="entry name" value="WD_REPEATS_REGION"/>
    <property type="match status" value="3"/>
</dbReference>
<evidence type="ECO:0000259" key="6">
    <source>
        <dbReference type="Pfam" id="PF07635"/>
    </source>
</evidence>
<accession>A0A517NF76</accession>
<evidence type="ECO:0000256" key="4">
    <source>
        <dbReference type="SAM" id="MobiDB-lite"/>
    </source>
</evidence>
<sequence precursor="true">MKRSTVSPIRKPTMRFLSYLAFAILPMTSVRAADSVDYVRDVLPIFETYCIGCHADSDAEGNLAMDSHAALINGGEHGLAITAGAPTSSRLFLMMTGKMDPAMPPEGEQRPSEDELAVIASWIEQGAIGPDGDIPIKRKLRTPKIETGPNVALPITAIAGSPDGTLRAVARFGQIEMQDTDGKVLRVIRGDFGKVNSVRFDRAGSRLLIASGVAGSYGEAALFSVDSGDLLSTMIGHRDVLYAAEFSPDETQIVTAGYDRDILLWNIESGEAVRQFTGHNGAVFDLAFSPDGKILVSGCADETVKVWNVETGQRLDTLNQPEGEVFAVDVTADGKFILAVSSDNRLRVWSLRSVDKPRINPIVATRFVDESPLEMMAATPDGRAVVVISEAGNIKVIRTSDWNQAAILDPVRGSASDLSISDDGKTVWVSLMNGSMARRTLPKIGDAAAVATDPISPIYLDLGTAGNATETPETETLDAVTDVPRGVVATGKISPPGDSDYFRFDARQGEVWAIEVSPANSGTAASRIDPIAAVLDSDGQPVLRTRLQAVRDSYFTFRGKDSSQTSDFRLFNWEEMHLNEFLYAAGEVTRLAMYPRGPDSGFNVYPNEGQRWTYFGTSHTTHALGEPAFIVRPLASGEEPAANGLPVFDVYYENDDDPTRMSGSSSRILFTAPSDGAYTVRVGDTRGEGGDEYGYVMKLRAAAPSFTASVSAISKPLRRGTGREATLRVDRLDGFDGAVTFDVTGLPDDVVTNFPVTIQPGQRSAQAVVWVGESAKGWEGEMTPPLVARGTAAGRQIERQAGSLGKLQIQDRPSVIASIRPSDSKSSGSGAPGDRAAGTPTVDAAEQNWTLRVGRGETVSATVVLDRAEGFKNEVSFGKENAGRNAAHGVYVDNIGLNGLLALEGMTEREFFITADPVAELGPRTFFLTAAADGGVTTHPITVEVTE</sequence>
<evidence type="ECO:0000256" key="1">
    <source>
        <dbReference type="ARBA" id="ARBA00022574"/>
    </source>
</evidence>
<dbReference type="InterPro" id="IPR051510">
    <property type="entry name" value="SKI8"/>
</dbReference>
<feature type="repeat" description="WD" evidence="3">
    <location>
        <begin position="318"/>
        <end position="359"/>
    </location>
</feature>
<protein>
    <submittedName>
        <fullName evidence="7">WD domain, G-beta repeat</fullName>
    </submittedName>
</protein>
<keyword evidence="1 3" id="KW-0853">WD repeat</keyword>
<dbReference type="PROSITE" id="PS50082">
    <property type="entry name" value="WD_REPEATS_2"/>
    <property type="match status" value="3"/>
</dbReference>
<dbReference type="InterPro" id="IPR019775">
    <property type="entry name" value="WD40_repeat_CS"/>
</dbReference>
<proteinExistence type="predicted"/>
<dbReference type="InterPro" id="IPR011429">
    <property type="entry name" value="Cyt_c_Planctomycete-type"/>
</dbReference>
<dbReference type="Proteomes" id="UP000318538">
    <property type="component" value="Chromosome"/>
</dbReference>
<feature type="region of interest" description="Disordered" evidence="4">
    <location>
        <begin position="818"/>
        <end position="842"/>
    </location>
</feature>
<name>A0A517NF76_9BACT</name>
<reference evidence="7 8" key="1">
    <citation type="submission" date="2019-02" db="EMBL/GenBank/DDBJ databases">
        <title>Deep-cultivation of Planctomycetes and their phenomic and genomic characterization uncovers novel biology.</title>
        <authorList>
            <person name="Wiegand S."/>
            <person name="Jogler M."/>
            <person name="Boedeker C."/>
            <person name="Pinto D."/>
            <person name="Vollmers J."/>
            <person name="Rivas-Marin E."/>
            <person name="Kohn T."/>
            <person name="Peeters S.H."/>
            <person name="Heuer A."/>
            <person name="Rast P."/>
            <person name="Oberbeckmann S."/>
            <person name="Bunk B."/>
            <person name="Jeske O."/>
            <person name="Meyerdierks A."/>
            <person name="Storesund J.E."/>
            <person name="Kallscheuer N."/>
            <person name="Luecker S."/>
            <person name="Lage O.M."/>
            <person name="Pohl T."/>
            <person name="Merkel B.J."/>
            <person name="Hornburger P."/>
            <person name="Mueller R.-W."/>
            <person name="Bruemmer F."/>
            <person name="Labrenz M."/>
            <person name="Spormann A.M."/>
            <person name="Op den Camp H."/>
            <person name="Overmann J."/>
            <person name="Amann R."/>
            <person name="Jetten M.S.M."/>
            <person name="Mascher T."/>
            <person name="Medema M.H."/>
            <person name="Devos D.P."/>
            <person name="Kaster A.-K."/>
            <person name="Ovreas L."/>
            <person name="Rohde M."/>
            <person name="Galperin M.Y."/>
            <person name="Jogler C."/>
        </authorList>
    </citation>
    <scope>NUCLEOTIDE SEQUENCE [LARGE SCALE GENOMIC DNA]</scope>
    <source>
        <strain evidence="7 8">K22_7</strain>
    </source>
</reference>
<dbReference type="SUPFAM" id="SSF50978">
    <property type="entry name" value="WD40 repeat-like"/>
    <property type="match status" value="1"/>
</dbReference>
<organism evidence="7 8">
    <name type="scientific">Rubripirellula lacrimiformis</name>
    <dbReference type="NCBI Taxonomy" id="1930273"/>
    <lineage>
        <taxon>Bacteria</taxon>
        <taxon>Pseudomonadati</taxon>
        <taxon>Planctomycetota</taxon>
        <taxon>Planctomycetia</taxon>
        <taxon>Pirellulales</taxon>
        <taxon>Pirellulaceae</taxon>
        <taxon>Rubripirellula</taxon>
    </lineage>
</organism>
<feature type="repeat" description="WD" evidence="3">
    <location>
        <begin position="234"/>
        <end position="275"/>
    </location>
</feature>
<dbReference type="InterPro" id="IPR036909">
    <property type="entry name" value="Cyt_c-like_dom_sf"/>
</dbReference>
<dbReference type="SMART" id="SM00320">
    <property type="entry name" value="WD40"/>
    <property type="match status" value="5"/>
</dbReference>
<dbReference type="GO" id="GO:0032991">
    <property type="term" value="C:protein-containing complex"/>
    <property type="evidence" value="ECO:0007669"/>
    <property type="project" value="UniProtKB-ARBA"/>
</dbReference>
<dbReference type="GO" id="GO:0009055">
    <property type="term" value="F:electron transfer activity"/>
    <property type="evidence" value="ECO:0007669"/>
    <property type="project" value="InterPro"/>
</dbReference>
<evidence type="ECO:0000256" key="5">
    <source>
        <dbReference type="SAM" id="SignalP"/>
    </source>
</evidence>
<dbReference type="PROSITE" id="PS00678">
    <property type="entry name" value="WD_REPEATS_1"/>
    <property type="match status" value="2"/>
</dbReference>
<evidence type="ECO:0000256" key="3">
    <source>
        <dbReference type="PROSITE-ProRule" id="PRU00221"/>
    </source>
</evidence>
<dbReference type="KEGG" id="rlc:K227x_41890"/>
<dbReference type="PANTHER" id="PTHR44090">
    <property type="entry name" value="WD REPEAT-CONTAINING PROTEIN 61"/>
    <property type="match status" value="1"/>
</dbReference>
<dbReference type="EMBL" id="CP036525">
    <property type="protein sequence ID" value="QDT05784.1"/>
    <property type="molecule type" value="Genomic_DNA"/>
</dbReference>
<keyword evidence="8" id="KW-1185">Reference proteome</keyword>
<dbReference type="InterPro" id="IPR036322">
    <property type="entry name" value="WD40_repeat_dom_sf"/>
</dbReference>
<dbReference type="Pfam" id="PF00400">
    <property type="entry name" value="WD40"/>
    <property type="match status" value="3"/>
</dbReference>
<dbReference type="InterPro" id="IPR015943">
    <property type="entry name" value="WD40/YVTN_repeat-like_dom_sf"/>
</dbReference>
<feature type="repeat" description="WD" evidence="3">
    <location>
        <begin position="276"/>
        <end position="317"/>
    </location>
</feature>
<feature type="signal peptide" evidence="5">
    <location>
        <begin position="1"/>
        <end position="32"/>
    </location>
</feature>
<gene>
    <name evidence="7" type="ORF">K227x_41890</name>
</gene>
<feature type="domain" description="Cytochrome C Planctomycete-type" evidence="6">
    <location>
        <begin position="50"/>
        <end position="107"/>
    </location>
</feature>
<evidence type="ECO:0000313" key="7">
    <source>
        <dbReference type="EMBL" id="QDT05784.1"/>
    </source>
</evidence>
<dbReference type="InterPro" id="IPR001680">
    <property type="entry name" value="WD40_rpt"/>
</dbReference>
<dbReference type="GO" id="GO:0020037">
    <property type="term" value="F:heme binding"/>
    <property type="evidence" value="ECO:0007669"/>
    <property type="project" value="InterPro"/>
</dbReference>
<keyword evidence="2" id="KW-0677">Repeat</keyword>
<evidence type="ECO:0000256" key="2">
    <source>
        <dbReference type="ARBA" id="ARBA00022737"/>
    </source>
</evidence>
<dbReference type="Gene3D" id="2.60.120.380">
    <property type="match status" value="1"/>
</dbReference>
<dbReference type="SUPFAM" id="SSF46626">
    <property type="entry name" value="Cytochrome c"/>
    <property type="match status" value="1"/>
</dbReference>
<dbReference type="AlphaFoldDB" id="A0A517NF76"/>
<dbReference type="PANTHER" id="PTHR44090:SF1">
    <property type="entry name" value="SUPERKILLER COMPLEX PROTEIN 8"/>
    <property type="match status" value="1"/>
</dbReference>